<keyword evidence="3" id="KW-1185">Reference proteome</keyword>
<dbReference type="OrthoDB" id="20105at2759"/>
<dbReference type="Pfam" id="PF09962">
    <property type="entry name" value="DUF2196"/>
    <property type="match status" value="1"/>
</dbReference>
<proteinExistence type="predicted"/>
<dbReference type="PANTHER" id="PTHR40069">
    <property type="entry name" value="YWBE PROTEIN"/>
    <property type="match status" value="1"/>
</dbReference>
<feature type="compositionally biased region" description="Basic and acidic residues" evidence="1">
    <location>
        <begin position="170"/>
        <end position="188"/>
    </location>
</feature>
<dbReference type="AlphaFoldDB" id="A0A6A5S321"/>
<sequence length="219" mass="23539">MFPIVSSGRGRANNINTSFDNPRGRGRGAPPPRQMRDPDYRPVPPYSSIHPGTPVSMILKEDQSTGHQVKGLVADLLTRGDHPRGVKVRLRDGRVGRVQQLVSEAEGERGEAVVGGAGAGLGRNGEGGRGRGMGMVGGRVERDIREEDEYLYTGNPRGAAELGLFAQLEEADRRHRGESGRVGQRGEKGEEEVATCPVCGEFEGDEVAVAHHVEGHFGE</sequence>
<dbReference type="NCBIfam" id="TIGR03833">
    <property type="entry name" value="YwbE family protein"/>
    <property type="match status" value="1"/>
</dbReference>
<dbReference type="Proteomes" id="UP000800038">
    <property type="component" value="Unassembled WGS sequence"/>
</dbReference>
<evidence type="ECO:0000313" key="2">
    <source>
        <dbReference type="EMBL" id="KAF1935051.1"/>
    </source>
</evidence>
<accession>A0A6A5S321</accession>
<name>A0A6A5S321_9PLEO</name>
<evidence type="ECO:0000256" key="1">
    <source>
        <dbReference type="SAM" id="MobiDB-lite"/>
    </source>
</evidence>
<dbReference type="PANTHER" id="PTHR40069:SF1">
    <property type="entry name" value="YWBE PROTEIN"/>
    <property type="match status" value="1"/>
</dbReference>
<protein>
    <submittedName>
        <fullName evidence="2">Uncharacterized protein</fullName>
    </submittedName>
</protein>
<evidence type="ECO:0000313" key="3">
    <source>
        <dbReference type="Proteomes" id="UP000800038"/>
    </source>
</evidence>
<dbReference type="EMBL" id="ML976321">
    <property type="protein sequence ID" value="KAF1935051.1"/>
    <property type="molecule type" value="Genomic_DNA"/>
</dbReference>
<dbReference type="InterPro" id="IPR019240">
    <property type="entry name" value="DUF2196"/>
</dbReference>
<reference evidence="2" key="1">
    <citation type="journal article" date="2020" name="Stud. Mycol.">
        <title>101 Dothideomycetes genomes: a test case for predicting lifestyles and emergence of pathogens.</title>
        <authorList>
            <person name="Haridas S."/>
            <person name="Albert R."/>
            <person name="Binder M."/>
            <person name="Bloem J."/>
            <person name="Labutti K."/>
            <person name="Salamov A."/>
            <person name="Andreopoulos B."/>
            <person name="Baker S."/>
            <person name="Barry K."/>
            <person name="Bills G."/>
            <person name="Bluhm B."/>
            <person name="Cannon C."/>
            <person name="Castanera R."/>
            <person name="Culley D."/>
            <person name="Daum C."/>
            <person name="Ezra D."/>
            <person name="Gonzalez J."/>
            <person name="Henrissat B."/>
            <person name="Kuo A."/>
            <person name="Liang C."/>
            <person name="Lipzen A."/>
            <person name="Lutzoni F."/>
            <person name="Magnuson J."/>
            <person name="Mondo S."/>
            <person name="Nolan M."/>
            <person name="Ohm R."/>
            <person name="Pangilinan J."/>
            <person name="Park H.-J."/>
            <person name="Ramirez L."/>
            <person name="Alfaro M."/>
            <person name="Sun H."/>
            <person name="Tritt A."/>
            <person name="Yoshinaga Y."/>
            <person name="Zwiers L.-H."/>
            <person name="Turgeon B."/>
            <person name="Goodwin S."/>
            <person name="Spatafora J."/>
            <person name="Crous P."/>
            <person name="Grigoriev I."/>
        </authorList>
    </citation>
    <scope>NUCLEOTIDE SEQUENCE</scope>
    <source>
        <strain evidence="2">CBS 161.51</strain>
    </source>
</reference>
<organism evidence="2 3">
    <name type="scientific">Clathrospora elynae</name>
    <dbReference type="NCBI Taxonomy" id="706981"/>
    <lineage>
        <taxon>Eukaryota</taxon>
        <taxon>Fungi</taxon>
        <taxon>Dikarya</taxon>
        <taxon>Ascomycota</taxon>
        <taxon>Pezizomycotina</taxon>
        <taxon>Dothideomycetes</taxon>
        <taxon>Pleosporomycetidae</taxon>
        <taxon>Pleosporales</taxon>
        <taxon>Diademaceae</taxon>
        <taxon>Clathrospora</taxon>
    </lineage>
</organism>
<feature type="region of interest" description="Disordered" evidence="1">
    <location>
        <begin position="170"/>
        <end position="192"/>
    </location>
</feature>
<feature type="region of interest" description="Disordered" evidence="1">
    <location>
        <begin position="1"/>
        <end position="49"/>
    </location>
</feature>
<gene>
    <name evidence="2" type="ORF">EJ02DRAFT_487163</name>
</gene>